<dbReference type="EMBL" id="QKKF02002571">
    <property type="protein sequence ID" value="RZF48343.1"/>
    <property type="molecule type" value="Genomic_DNA"/>
</dbReference>
<evidence type="ECO:0000256" key="1">
    <source>
        <dbReference type="ARBA" id="ARBA00023015"/>
    </source>
</evidence>
<name>A0A482XQQ5_LAOST</name>
<reference evidence="5 6" key="1">
    <citation type="journal article" date="2017" name="Gigascience">
        <title>Genome sequence of the small brown planthopper, Laodelphax striatellus.</title>
        <authorList>
            <person name="Zhu J."/>
            <person name="Jiang F."/>
            <person name="Wang X."/>
            <person name="Yang P."/>
            <person name="Bao Y."/>
            <person name="Zhao W."/>
            <person name="Wang W."/>
            <person name="Lu H."/>
            <person name="Wang Q."/>
            <person name="Cui N."/>
            <person name="Li J."/>
            <person name="Chen X."/>
            <person name="Luo L."/>
            <person name="Yu J."/>
            <person name="Kang L."/>
            <person name="Cui F."/>
        </authorList>
    </citation>
    <scope>NUCLEOTIDE SEQUENCE [LARGE SCALE GENOMIC DNA]</scope>
    <source>
        <strain evidence="5">Lst14</strain>
    </source>
</reference>
<sequence>MKRLKTLQSQNQTLSAQLKRLQAALLSSNKCGSGATVAANATSGSGGQSGATSHGAQPATCLMVLMLSLALVMAPNLRHQQNAAVRSMMSATRDINLAEGSEAAAGLHGE</sequence>
<organism evidence="5 6">
    <name type="scientific">Laodelphax striatellus</name>
    <name type="common">Small brown planthopper</name>
    <name type="synonym">Delphax striatella</name>
    <dbReference type="NCBI Taxonomy" id="195883"/>
    <lineage>
        <taxon>Eukaryota</taxon>
        <taxon>Metazoa</taxon>
        <taxon>Ecdysozoa</taxon>
        <taxon>Arthropoda</taxon>
        <taxon>Hexapoda</taxon>
        <taxon>Insecta</taxon>
        <taxon>Pterygota</taxon>
        <taxon>Neoptera</taxon>
        <taxon>Paraneoptera</taxon>
        <taxon>Hemiptera</taxon>
        <taxon>Auchenorrhyncha</taxon>
        <taxon>Fulgoroidea</taxon>
        <taxon>Delphacidae</taxon>
        <taxon>Criomorphinae</taxon>
        <taxon>Laodelphax</taxon>
    </lineage>
</organism>
<dbReference type="PANTHER" id="PTHR45996">
    <property type="entry name" value="AGAP001464-PB"/>
    <property type="match status" value="1"/>
</dbReference>
<keyword evidence="6" id="KW-1185">Reference proteome</keyword>
<evidence type="ECO:0000313" key="5">
    <source>
        <dbReference type="EMBL" id="RZF48343.1"/>
    </source>
</evidence>
<dbReference type="InParanoid" id="A0A482XQQ5"/>
<dbReference type="GO" id="GO:0000981">
    <property type="term" value="F:DNA-binding transcription factor activity, RNA polymerase II-specific"/>
    <property type="evidence" value="ECO:0007669"/>
    <property type="project" value="TreeGrafter"/>
</dbReference>
<dbReference type="Proteomes" id="UP000291343">
    <property type="component" value="Unassembled WGS sequence"/>
</dbReference>
<dbReference type="STRING" id="195883.A0A482XQQ5"/>
<protein>
    <submittedName>
        <fullName evidence="5">Uncharacterized protein</fullName>
    </submittedName>
</protein>
<keyword evidence="2" id="KW-0238">DNA-binding</keyword>
<keyword evidence="3" id="KW-0804">Transcription</keyword>
<comment type="caution">
    <text evidence="5">The sequence shown here is derived from an EMBL/GenBank/DDBJ whole genome shotgun (WGS) entry which is preliminary data.</text>
</comment>
<proteinExistence type="predicted"/>
<dbReference type="GO" id="GO:0000978">
    <property type="term" value="F:RNA polymerase II cis-regulatory region sequence-specific DNA binding"/>
    <property type="evidence" value="ECO:0007669"/>
    <property type="project" value="TreeGrafter"/>
</dbReference>
<gene>
    <name evidence="5" type="ORF">LSTR_LSTR015753</name>
</gene>
<dbReference type="InterPro" id="IPR051381">
    <property type="entry name" value="CREB_ATF_subfamily"/>
</dbReference>
<dbReference type="PANTHER" id="PTHR45996:SF3">
    <property type="entry name" value="CREB-H TRANSCRIPTION FACTOR HOMOLOG LET-607"/>
    <property type="match status" value="1"/>
</dbReference>
<dbReference type="AlphaFoldDB" id="A0A482XQQ5"/>
<evidence type="ECO:0000256" key="3">
    <source>
        <dbReference type="ARBA" id="ARBA00023163"/>
    </source>
</evidence>
<evidence type="ECO:0000256" key="4">
    <source>
        <dbReference type="ARBA" id="ARBA00023242"/>
    </source>
</evidence>
<keyword evidence="1" id="KW-0805">Transcription regulation</keyword>
<evidence type="ECO:0000256" key="2">
    <source>
        <dbReference type="ARBA" id="ARBA00023125"/>
    </source>
</evidence>
<keyword evidence="4" id="KW-0539">Nucleus</keyword>
<dbReference type="SMR" id="A0A482XQQ5"/>
<dbReference type="GO" id="GO:0005634">
    <property type="term" value="C:nucleus"/>
    <property type="evidence" value="ECO:0007669"/>
    <property type="project" value="TreeGrafter"/>
</dbReference>
<accession>A0A482XQQ5</accession>
<evidence type="ECO:0000313" key="6">
    <source>
        <dbReference type="Proteomes" id="UP000291343"/>
    </source>
</evidence>